<evidence type="ECO:0000256" key="1">
    <source>
        <dbReference type="SAM" id="MobiDB-lite"/>
    </source>
</evidence>
<feature type="region of interest" description="Disordered" evidence="1">
    <location>
        <begin position="1"/>
        <end position="26"/>
    </location>
</feature>
<keyword evidence="3" id="KW-1185">Reference proteome</keyword>
<evidence type="ECO:0000313" key="3">
    <source>
        <dbReference type="Proteomes" id="UP000192247"/>
    </source>
</evidence>
<protein>
    <submittedName>
        <fullName evidence="2">Uncharacterized protein</fullName>
    </submittedName>
</protein>
<dbReference type="Proteomes" id="UP000192247">
    <property type="component" value="Unassembled WGS sequence"/>
</dbReference>
<gene>
    <name evidence="2" type="ORF">BIW11_04643</name>
</gene>
<dbReference type="EMBL" id="MNPL01026325">
    <property type="protein sequence ID" value="OQR68030.1"/>
    <property type="molecule type" value="Genomic_DNA"/>
</dbReference>
<name>A0A1V9X328_9ACAR</name>
<proteinExistence type="predicted"/>
<sequence>MLFQGSDVATTQQVQELRKKAPKSTAEKDDNNEIVLFGSDEYEEIDGWTELCGEPRNLCQNHAAASAYLVICVIEDDTVWISKVIDKLSVTGYHLTMHIVACDEIKETSWESTGLRPRVAACTQTDGPNHPTGPSRLI</sequence>
<reference evidence="2 3" key="1">
    <citation type="journal article" date="2017" name="Gigascience">
        <title>Draft genome of the honey bee ectoparasitic mite, Tropilaelaps mercedesae, is shaped by the parasitic life history.</title>
        <authorList>
            <person name="Dong X."/>
            <person name="Armstrong S.D."/>
            <person name="Xia D."/>
            <person name="Makepeace B.L."/>
            <person name="Darby A.C."/>
            <person name="Kadowaki T."/>
        </authorList>
    </citation>
    <scope>NUCLEOTIDE SEQUENCE [LARGE SCALE GENOMIC DNA]</scope>
    <source>
        <strain evidence="2">Wuxi-XJTLU</strain>
    </source>
</reference>
<comment type="caution">
    <text evidence="2">The sequence shown here is derived from an EMBL/GenBank/DDBJ whole genome shotgun (WGS) entry which is preliminary data.</text>
</comment>
<dbReference type="AlphaFoldDB" id="A0A1V9X328"/>
<evidence type="ECO:0000313" key="2">
    <source>
        <dbReference type="EMBL" id="OQR68030.1"/>
    </source>
</evidence>
<dbReference type="InParanoid" id="A0A1V9X328"/>
<accession>A0A1V9X328</accession>
<organism evidence="2 3">
    <name type="scientific">Tropilaelaps mercedesae</name>
    <dbReference type="NCBI Taxonomy" id="418985"/>
    <lineage>
        <taxon>Eukaryota</taxon>
        <taxon>Metazoa</taxon>
        <taxon>Ecdysozoa</taxon>
        <taxon>Arthropoda</taxon>
        <taxon>Chelicerata</taxon>
        <taxon>Arachnida</taxon>
        <taxon>Acari</taxon>
        <taxon>Parasitiformes</taxon>
        <taxon>Mesostigmata</taxon>
        <taxon>Gamasina</taxon>
        <taxon>Dermanyssoidea</taxon>
        <taxon>Laelapidae</taxon>
        <taxon>Tropilaelaps</taxon>
    </lineage>
</organism>